<evidence type="ECO:0008006" key="4">
    <source>
        <dbReference type="Google" id="ProtNLM"/>
    </source>
</evidence>
<organism evidence="2 3">
    <name type="scientific">Dinghuibacter silviterrae</name>
    <dbReference type="NCBI Taxonomy" id="1539049"/>
    <lineage>
        <taxon>Bacteria</taxon>
        <taxon>Pseudomonadati</taxon>
        <taxon>Bacteroidota</taxon>
        <taxon>Chitinophagia</taxon>
        <taxon>Chitinophagales</taxon>
        <taxon>Chitinophagaceae</taxon>
        <taxon>Dinghuibacter</taxon>
    </lineage>
</organism>
<dbReference type="EMBL" id="SODV01000001">
    <property type="protein sequence ID" value="TDW99207.1"/>
    <property type="molecule type" value="Genomic_DNA"/>
</dbReference>
<feature type="transmembrane region" description="Helical" evidence="1">
    <location>
        <begin position="265"/>
        <end position="285"/>
    </location>
</feature>
<keyword evidence="1" id="KW-1133">Transmembrane helix</keyword>
<feature type="transmembrane region" description="Helical" evidence="1">
    <location>
        <begin position="506"/>
        <end position="523"/>
    </location>
</feature>
<feature type="transmembrane region" description="Helical" evidence="1">
    <location>
        <begin position="84"/>
        <end position="103"/>
    </location>
</feature>
<reference evidence="2 3" key="1">
    <citation type="submission" date="2019-03" db="EMBL/GenBank/DDBJ databases">
        <title>Genomic Encyclopedia of Type Strains, Phase IV (KMG-IV): sequencing the most valuable type-strain genomes for metagenomic binning, comparative biology and taxonomic classification.</title>
        <authorList>
            <person name="Goeker M."/>
        </authorList>
    </citation>
    <scope>NUCLEOTIDE SEQUENCE [LARGE SCALE GENOMIC DNA]</scope>
    <source>
        <strain evidence="2 3">DSM 100059</strain>
    </source>
</reference>
<feature type="transmembrane region" description="Helical" evidence="1">
    <location>
        <begin position="166"/>
        <end position="190"/>
    </location>
</feature>
<feature type="transmembrane region" description="Helical" evidence="1">
    <location>
        <begin position="529"/>
        <end position="549"/>
    </location>
</feature>
<keyword evidence="1" id="KW-0472">Membrane</keyword>
<evidence type="ECO:0000313" key="2">
    <source>
        <dbReference type="EMBL" id="TDW99207.1"/>
    </source>
</evidence>
<feature type="transmembrane region" description="Helical" evidence="1">
    <location>
        <begin position="124"/>
        <end position="146"/>
    </location>
</feature>
<keyword evidence="3" id="KW-1185">Reference proteome</keyword>
<dbReference type="AlphaFoldDB" id="A0A4R8DND3"/>
<proteinExistence type="predicted"/>
<sequence length="567" mass="63916">MKNFILRLVMLFSPFWRKLGADTNQLEAILWVKLTMDDRRPRAVFARHQKRKKAVNNATVATVLTSLVMGCFYLFTFWVGKDNFTALTLYFLMFMVMLSVTLISDFTDVLIDVKDNYIILPKPVGARTILLARLLHILIHLSKIVVPMMLPGLVYCFVRIGIGGGLLFGLDVAFATLLCICVINAVYLVILRITTVERFKDVIGTIQVAFSILIFATYYMGPRLAANLHLDQTAILGHAYFYPAPPLWLAALWEVLQHPAGQTGLLYGLAALGLLIPPLSIWAVVRFLGPSFDRKLSGLGAGTPAVVTKKRRGRGTFYRSISAWVTKGNAESTGFEISWLLTGRSRDFKLKVYPSFAYVLVYFFYYGLQGRGQSSLGETWRHLPETKTYILLIYMSSLAMITAITNLVYSDKYKASWVYYVSPLRVPGEVLVGSVKAMLVKYFIPFYLAVAVFALYIWGIRILPDLALGLANVIWFGLLMGYVRLKKLPFSASMSIQAGTGRFMKGLMIVLIPTAVGFGHYFIRLFLPALSWVIWLIFVLAAILVWLLYSRYREVSWAELEKASGDF</sequence>
<feature type="transmembrane region" description="Helical" evidence="1">
    <location>
        <begin position="466"/>
        <end position="485"/>
    </location>
</feature>
<gene>
    <name evidence="2" type="ORF">EDB95_0216</name>
</gene>
<accession>A0A4R8DND3</accession>
<evidence type="ECO:0000313" key="3">
    <source>
        <dbReference type="Proteomes" id="UP000294498"/>
    </source>
</evidence>
<feature type="transmembrane region" description="Helical" evidence="1">
    <location>
        <begin position="388"/>
        <end position="409"/>
    </location>
</feature>
<dbReference type="RefSeq" id="WP_133989730.1">
    <property type="nucleotide sequence ID" value="NZ_SODV01000001.1"/>
</dbReference>
<keyword evidence="1" id="KW-0812">Transmembrane</keyword>
<comment type="caution">
    <text evidence="2">The sequence shown here is derived from an EMBL/GenBank/DDBJ whole genome shotgun (WGS) entry which is preliminary data.</text>
</comment>
<feature type="transmembrane region" description="Helical" evidence="1">
    <location>
        <begin position="350"/>
        <end position="368"/>
    </location>
</feature>
<dbReference type="OrthoDB" id="2659138at2"/>
<dbReference type="Proteomes" id="UP000294498">
    <property type="component" value="Unassembled WGS sequence"/>
</dbReference>
<protein>
    <recommendedName>
        <fullName evidence="4">ABC-2 type transport system permease protein</fullName>
    </recommendedName>
</protein>
<name>A0A4R8DND3_9BACT</name>
<evidence type="ECO:0000256" key="1">
    <source>
        <dbReference type="SAM" id="Phobius"/>
    </source>
</evidence>
<feature type="transmembrane region" description="Helical" evidence="1">
    <location>
        <begin position="442"/>
        <end position="460"/>
    </location>
</feature>
<feature type="transmembrane region" description="Helical" evidence="1">
    <location>
        <begin position="202"/>
        <end position="221"/>
    </location>
</feature>
<feature type="transmembrane region" description="Helical" evidence="1">
    <location>
        <begin position="57"/>
        <end position="78"/>
    </location>
</feature>